<dbReference type="OrthoDB" id="9816564at2"/>
<dbReference type="AlphaFoldDB" id="A0A4R3HUD0"/>
<dbReference type="Proteomes" id="UP000295382">
    <property type="component" value="Unassembled WGS sequence"/>
</dbReference>
<dbReference type="PANTHER" id="PTHR12526">
    <property type="entry name" value="GLYCOSYLTRANSFERASE"/>
    <property type="match status" value="1"/>
</dbReference>
<keyword evidence="2" id="KW-1185">Reference proteome</keyword>
<name>A0A4R3HUD0_PAULE</name>
<protein>
    <submittedName>
        <fullName evidence="1">Glycosyltransferase involved in cell wall biosynthesis</fullName>
    </submittedName>
</protein>
<comment type="caution">
    <text evidence="1">The sequence shown here is derived from an EMBL/GenBank/DDBJ whole genome shotgun (WGS) entry which is preliminary data.</text>
</comment>
<dbReference type="PANTHER" id="PTHR12526:SF630">
    <property type="entry name" value="GLYCOSYLTRANSFERASE"/>
    <property type="match status" value="1"/>
</dbReference>
<organism evidence="1 2">
    <name type="scientific">Paucimonas lemoignei</name>
    <name type="common">Pseudomonas lemoignei</name>
    <dbReference type="NCBI Taxonomy" id="29443"/>
    <lineage>
        <taxon>Bacteria</taxon>
        <taxon>Pseudomonadati</taxon>
        <taxon>Pseudomonadota</taxon>
        <taxon>Betaproteobacteria</taxon>
        <taxon>Burkholderiales</taxon>
        <taxon>Burkholderiaceae</taxon>
        <taxon>Paucimonas</taxon>
    </lineage>
</organism>
<dbReference type="Pfam" id="PF13692">
    <property type="entry name" value="Glyco_trans_1_4"/>
    <property type="match status" value="1"/>
</dbReference>
<dbReference type="EMBL" id="SLZQ01000009">
    <property type="protein sequence ID" value="TCS35771.1"/>
    <property type="molecule type" value="Genomic_DNA"/>
</dbReference>
<dbReference type="GO" id="GO:0016740">
    <property type="term" value="F:transferase activity"/>
    <property type="evidence" value="ECO:0007669"/>
    <property type="project" value="UniProtKB-KW"/>
</dbReference>
<gene>
    <name evidence="1" type="ORF">EDC30_10970</name>
</gene>
<proteinExistence type="predicted"/>
<evidence type="ECO:0000313" key="1">
    <source>
        <dbReference type="EMBL" id="TCS35771.1"/>
    </source>
</evidence>
<keyword evidence="1" id="KW-0808">Transferase</keyword>
<evidence type="ECO:0000313" key="2">
    <source>
        <dbReference type="Proteomes" id="UP000295382"/>
    </source>
</evidence>
<dbReference type="Gene3D" id="3.40.50.2000">
    <property type="entry name" value="Glycogen Phosphorylase B"/>
    <property type="match status" value="1"/>
</dbReference>
<reference evidence="1 2" key="1">
    <citation type="submission" date="2019-03" db="EMBL/GenBank/DDBJ databases">
        <title>Genomic Encyclopedia of Type Strains, Phase IV (KMG-IV): sequencing the most valuable type-strain genomes for metagenomic binning, comparative biology and taxonomic classification.</title>
        <authorList>
            <person name="Goeker M."/>
        </authorList>
    </citation>
    <scope>NUCLEOTIDE SEQUENCE [LARGE SCALE GENOMIC DNA]</scope>
    <source>
        <strain evidence="1 2">DSM 7445</strain>
    </source>
</reference>
<sequence>MDTIIVFSHLRWDFVYQRPQHLLSRLAKHYRIICLEEPIYREGSADLEVSEPIPNLLVCKPYTPVKHFGFTDEQMPYLRQIVQKLDKEYDISIAWFYTPMALPLLEEVDARRVVYDCMDELSAFKNPPPQLIEREKTFLKTADLVFTGGPSLYEAKKGKNPNVHCFPSSVDANHFRQALDRNIAYPAHEDMPKPRLGFYGVIDERFDPELVDKLADAHPEWQIVLVGPVVKIDPSILPRRDNIHYMGQQSYNTLPQFLASWDVCLMPFAMNESTRFISPTKSLEYMAAELPIVSTPIKDVVDLHSDVVEIAADADEFIAACERMVSLSSDEMRHKIRVMREKLAETSWDMTASKMHALLQSIDAEDLDEDESVEGDAEDLSEELLASANGKIASVPLTAAQK</sequence>
<dbReference type="SUPFAM" id="SSF53756">
    <property type="entry name" value="UDP-Glycosyltransferase/glycogen phosphorylase"/>
    <property type="match status" value="1"/>
</dbReference>
<accession>A0A4R3HUD0</accession>